<dbReference type="Pfam" id="PF01966">
    <property type="entry name" value="HD"/>
    <property type="match status" value="1"/>
</dbReference>
<accession>A0A4P7VR48</accession>
<sequence>MTYQEIIDKYYPDDNELRHIYMKHARQVADLALAINRERSLNLDPVEVESAAMLHDIGIFATNAPGIHCHGDAHYMRHGVIGARLLRDEGAPESWALVAERHTGTGITMEDILQQQLDLPLGDYCPESMLEKLICYADKFYSKSGSMAKKPLSRVRNSIARHGSDSLSRFDRLHEMFAIPDTEA</sequence>
<dbReference type="PANTHER" id="PTHR35795:SF1">
    <property type="entry name" value="BIS(5'-NUCLEOSYL)-TETRAPHOSPHATASE, SYMMETRICAL"/>
    <property type="match status" value="1"/>
</dbReference>
<dbReference type="PANTHER" id="PTHR35795">
    <property type="entry name" value="SLR1885 PROTEIN"/>
    <property type="match status" value="1"/>
</dbReference>
<evidence type="ECO:0000313" key="2">
    <source>
        <dbReference type="EMBL" id="QCD36801.1"/>
    </source>
</evidence>
<organism evidence="2 3">
    <name type="scientific">Muribaculum gordoncarteri</name>
    <dbReference type="NCBI Taxonomy" id="2530390"/>
    <lineage>
        <taxon>Bacteria</taxon>
        <taxon>Pseudomonadati</taxon>
        <taxon>Bacteroidota</taxon>
        <taxon>Bacteroidia</taxon>
        <taxon>Bacteroidales</taxon>
        <taxon>Muribaculaceae</taxon>
        <taxon>Muribaculum</taxon>
    </lineage>
</organism>
<keyword evidence="3" id="KW-1185">Reference proteome</keyword>
<dbReference type="KEGG" id="mgod:E7746_13395"/>
<dbReference type="AlphaFoldDB" id="A0A4P7VR48"/>
<proteinExistence type="predicted"/>
<dbReference type="NCBIfam" id="TIGR00277">
    <property type="entry name" value="HDIG"/>
    <property type="match status" value="1"/>
</dbReference>
<dbReference type="InterPro" id="IPR006675">
    <property type="entry name" value="HDIG_dom"/>
</dbReference>
<dbReference type="SUPFAM" id="SSF109604">
    <property type="entry name" value="HD-domain/PDEase-like"/>
    <property type="match status" value="1"/>
</dbReference>
<gene>
    <name evidence="2" type="ORF">E7746_13395</name>
</gene>
<evidence type="ECO:0000313" key="3">
    <source>
        <dbReference type="Proteomes" id="UP000297031"/>
    </source>
</evidence>
<dbReference type="RefSeq" id="WP_123394936.1">
    <property type="nucleotide sequence ID" value="NZ_CANQMU010000002.1"/>
</dbReference>
<dbReference type="InterPro" id="IPR051094">
    <property type="entry name" value="Diverse_Catalytic_Enzymes"/>
</dbReference>
<dbReference type="InterPro" id="IPR003607">
    <property type="entry name" value="HD/PDEase_dom"/>
</dbReference>
<dbReference type="OrthoDB" id="1722553at2"/>
<reference evidence="2 3" key="1">
    <citation type="submission" date="2019-02" db="EMBL/GenBank/DDBJ databases">
        <title>Isolation and identification of novel species under the genus Muribaculum.</title>
        <authorList>
            <person name="Miyake S."/>
            <person name="Ding Y."/>
            <person name="Low A."/>
            <person name="Soh M."/>
            <person name="Seedorf H."/>
        </authorList>
    </citation>
    <scope>NUCLEOTIDE SEQUENCE [LARGE SCALE GENOMIC DNA]</scope>
    <source>
        <strain evidence="2 3">TLL-A4</strain>
    </source>
</reference>
<dbReference type="Proteomes" id="UP000297031">
    <property type="component" value="Chromosome"/>
</dbReference>
<protein>
    <submittedName>
        <fullName evidence="2">HDIG domain-containing protein</fullName>
    </submittedName>
</protein>
<dbReference type="EMBL" id="CP039393">
    <property type="protein sequence ID" value="QCD36801.1"/>
    <property type="molecule type" value="Genomic_DNA"/>
</dbReference>
<dbReference type="Gene3D" id="1.10.3210.10">
    <property type="entry name" value="Hypothetical protein af1432"/>
    <property type="match status" value="1"/>
</dbReference>
<dbReference type="CDD" id="cd00077">
    <property type="entry name" value="HDc"/>
    <property type="match status" value="1"/>
</dbReference>
<dbReference type="InterPro" id="IPR006674">
    <property type="entry name" value="HD_domain"/>
</dbReference>
<name>A0A4P7VR48_9BACT</name>
<feature type="domain" description="HD" evidence="1">
    <location>
        <begin position="22"/>
        <end position="139"/>
    </location>
</feature>
<evidence type="ECO:0000259" key="1">
    <source>
        <dbReference type="Pfam" id="PF01966"/>
    </source>
</evidence>